<gene>
    <name evidence="2" type="ORF">F6J85_16325</name>
</gene>
<reference evidence="3" key="1">
    <citation type="submission" date="2019-09" db="EMBL/GenBank/DDBJ databases">
        <title>Mumia zhuanghuii sp. nov. isolated from the intestinal contents of plateau pika (Ochotona curzoniae) in the Qinghai-Tibet plateau of China.</title>
        <authorList>
            <person name="Tian Z."/>
        </authorList>
    </citation>
    <scope>NUCLEOTIDE SEQUENCE [LARGE SCALE GENOMIC DNA]</scope>
    <source>
        <strain evidence="3">L-031</strain>
    </source>
</reference>
<dbReference type="PROSITE" id="PS50995">
    <property type="entry name" value="HTH_MARR_2"/>
    <property type="match status" value="1"/>
</dbReference>
<dbReference type="GO" id="GO:0003700">
    <property type="term" value="F:DNA-binding transcription factor activity"/>
    <property type="evidence" value="ECO:0007669"/>
    <property type="project" value="InterPro"/>
</dbReference>
<dbReference type="PRINTS" id="PR00598">
    <property type="entry name" value="HTHMARR"/>
</dbReference>
<evidence type="ECO:0000313" key="3">
    <source>
        <dbReference type="Proteomes" id="UP000325516"/>
    </source>
</evidence>
<dbReference type="AlphaFoldDB" id="A0A5J6L7U5"/>
<dbReference type="PANTHER" id="PTHR33164">
    <property type="entry name" value="TRANSCRIPTIONAL REGULATOR, MARR FAMILY"/>
    <property type="match status" value="1"/>
</dbReference>
<proteinExistence type="predicted"/>
<dbReference type="InterPro" id="IPR036388">
    <property type="entry name" value="WH-like_DNA-bd_sf"/>
</dbReference>
<dbReference type="Proteomes" id="UP000325516">
    <property type="component" value="Chromosome"/>
</dbReference>
<evidence type="ECO:0000259" key="1">
    <source>
        <dbReference type="PROSITE" id="PS50995"/>
    </source>
</evidence>
<dbReference type="EMBL" id="CP044232">
    <property type="protein sequence ID" value="QEW04490.1"/>
    <property type="molecule type" value="Genomic_DNA"/>
</dbReference>
<dbReference type="Gene3D" id="1.10.10.10">
    <property type="entry name" value="Winged helix-like DNA-binding domain superfamily/Winged helix DNA-binding domain"/>
    <property type="match status" value="1"/>
</dbReference>
<dbReference type="Pfam" id="PF12802">
    <property type="entry name" value="MarR_2"/>
    <property type="match status" value="1"/>
</dbReference>
<dbReference type="SUPFAM" id="SSF46785">
    <property type="entry name" value="Winged helix' DNA-binding domain"/>
    <property type="match status" value="1"/>
</dbReference>
<accession>A0A5J6L7U5</accession>
<dbReference type="SMART" id="SM00347">
    <property type="entry name" value="HTH_MARR"/>
    <property type="match status" value="1"/>
</dbReference>
<dbReference type="InterPro" id="IPR000835">
    <property type="entry name" value="HTH_MarR-typ"/>
</dbReference>
<dbReference type="InterPro" id="IPR036390">
    <property type="entry name" value="WH_DNA-bd_sf"/>
</dbReference>
<name>A0A5J6L7U5_9MICO</name>
<protein>
    <submittedName>
        <fullName evidence="2">Winged helix-turn-helix transcriptional regulator</fullName>
    </submittedName>
</protein>
<dbReference type="PANTHER" id="PTHR33164:SF99">
    <property type="entry name" value="MARR FAMILY REGULATORY PROTEIN"/>
    <property type="match status" value="1"/>
</dbReference>
<dbReference type="RefSeq" id="WP_150926665.1">
    <property type="nucleotide sequence ID" value="NZ_CP044232.1"/>
</dbReference>
<dbReference type="KEGG" id="mlz:F6J85_16325"/>
<feature type="domain" description="HTH marR-type" evidence="1">
    <location>
        <begin position="20"/>
        <end position="152"/>
    </location>
</feature>
<sequence length="155" mass="16401">MSKPADTAASRAGLGDSVLTDDLSFLLARANALSLAAGNAALAEHGLRARSYSVLALSATDARPSQRELAEFLRLDPSQVVALVDDLQSRGLVERQPDPADRRANVVVATDAGRALFAAAAETARRSEVGVHADLSADERDQLILLLRRLAFPSD</sequence>
<keyword evidence="3" id="KW-1185">Reference proteome</keyword>
<evidence type="ECO:0000313" key="2">
    <source>
        <dbReference type="EMBL" id="QEW04490.1"/>
    </source>
</evidence>
<dbReference type="GO" id="GO:0006950">
    <property type="term" value="P:response to stress"/>
    <property type="evidence" value="ECO:0007669"/>
    <property type="project" value="TreeGrafter"/>
</dbReference>
<organism evidence="2 3">
    <name type="scientific">Microbacterium lushaniae</name>
    <dbReference type="NCBI Taxonomy" id="2614639"/>
    <lineage>
        <taxon>Bacteria</taxon>
        <taxon>Bacillati</taxon>
        <taxon>Actinomycetota</taxon>
        <taxon>Actinomycetes</taxon>
        <taxon>Micrococcales</taxon>
        <taxon>Microbacteriaceae</taxon>
        <taxon>Microbacterium</taxon>
    </lineage>
</organism>
<dbReference type="InterPro" id="IPR039422">
    <property type="entry name" value="MarR/SlyA-like"/>
</dbReference>